<dbReference type="EMBL" id="JACGCI010000033">
    <property type="protein sequence ID" value="KAF6754784.1"/>
    <property type="molecule type" value="Genomic_DNA"/>
</dbReference>
<comment type="caution">
    <text evidence="2">The sequence shown here is derived from an EMBL/GenBank/DDBJ whole genome shotgun (WGS) entry which is preliminary data.</text>
</comment>
<evidence type="ECO:0000313" key="3">
    <source>
        <dbReference type="Proteomes" id="UP000521943"/>
    </source>
</evidence>
<dbReference type="OrthoDB" id="3269515at2759"/>
<evidence type="ECO:0000313" key="2">
    <source>
        <dbReference type="EMBL" id="KAF6754784.1"/>
    </source>
</evidence>
<feature type="region of interest" description="Disordered" evidence="1">
    <location>
        <begin position="53"/>
        <end position="99"/>
    </location>
</feature>
<evidence type="ECO:0000256" key="1">
    <source>
        <dbReference type="SAM" id="MobiDB-lite"/>
    </source>
</evidence>
<keyword evidence="3" id="KW-1185">Reference proteome</keyword>
<protein>
    <submittedName>
        <fullName evidence="2">Uncharacterized protein</fullName>
    </submittedName>
</protein>
<dbReference type="Proteomes" id="UP000521943">
    <property type="component" value="Unassembled WGS sequence"/>
</dbReference>
<name>A0A8H6HYF3_9AGAR</name>
<dbReference type="AlphaFoldDB" id="A0A8H6HYF3"/>
<sequence>MTDLTVLVSPMPLAPVSRGLFSKKAQLSTPIMVTLESETDPNGQEKVSVSKKLRHRSTVTTGQHLESAENTSSTSTDAIAECTTRKKGSRRRGTCSEDSGTSYRIRVSTTTAKATHDNLVYRWHSGWRAHSTPSAVTTTDHLLEKDEKVGCIWAFVFAVDTSYSEVDVYCSRPFL</sequence>
<proteinExistence type="predicted"/>
<accession>A0A8H6HYF3</accession>
<organism evidence="2 3">
    <name type="scientific">Ephemerocybe angulata</name>
    <dbReference type="NCBI Taxonomy" id="980116"/>
    <lineage>
        <taxon>Eukaryota</taxon>
        <taxon>Fungi</taxon>
        <taxon>Dikarya</taxon>
        <taxon>Basidiomycota</taxon>
        <taxon>Agaricomycotina</taxon>
        <taxon>Agaricomycetes</taxon>
        <taxon>Agaricomycetidae</taxon>
        <taxon>Agaricales</taxon>
        <taxon>Agaricineae</taxon>
        <taxon>Psathyrellaceae</taxon>
        <taxon>Ephemerocybe</taxon>
    </lineage>
</organism>
<gene>
    <name evidence="2" type="ORF">DFP72DRAFT_1068348</name>
</gene>
<feature type="compositionally biased region" description="Polar residues" evidence="1">
    <location>
        <begin position="58"/>
        <end position="77"/>
    </location>
</feature>
<reference evidence="2 3" key="1">
    <citation type="submission" date="2020-07" db="EMBL/GenBank/DDBJ databases">
        <title>Comparative genomics of pyrophilous fungi reveals a link between fire events and developmental genes.</title>
        <authorList>
            <consortium name="DOE Joint Genome Institute"/>
            <person name="Steindorff A.S."/>
            <person name="Carver A."/>
            <person name="Calhoun S."/>
            <person name="Stillman K."/>
            <person name="Liu H."/>
            <person name="Lipzen A."/>
            <person name="Pangilinan J."/>
            <person name="Labutti K."/>
            <person name="Bruns T.D."/>
            <person name="Grigoriev I.V."/>
        </authorList>
    </citation>
    <scope>NUCLEOTIDE SEQUENCE [LARGE SCALE GENOMIC DNA]</scope>
    <source>
        <strain evidence="2 3">CBS 144469</strain>
    </source>
</reference>